<sequence length="21" mass="2313">MAVSELPGNPNAVWTVKRNND</sequence>
<organism evidence="2 3">
    <name type="scientific">Araneus ventricosus</name>
    <name type="common">Orbweaver spider</name>
    <name type="synonym">Epeira ventricosa</name>
    <dbReference type="NCBI Taxonomy" id="182803"/>
    <lineage>
        <taxon>Eukaryota</taxon>
        <taxon>Metazoa</taxon>
        <taxon>Ecdysozoa</taxon>
        <taxon>Arthropoda</taxon>
        <taxon>Chelicerata</taxon>
        <taxon>Arachnida</taxon>
        <taxon>Araneae</taxon>
        <taxon>Araneomorphae</taxon>
        <taxon>Entelegynae</taxon>
        <taxon>Araneoidea</taxon>
        <taxon>Araneidae</taxon>
        <taxon>Araneus</taxon>
    </lineage>
</organism>
<dbReference type="EMBL" id="BGPR01298245">
    <property type="protein sequence ID" value="GBN60397.1"/>
    <property type="molecule type" value="Genomic_DNA"/>
</dbReference>
<evidence type="ECO:0000256" key="1">
    <source>
        <dbReference type="SAM" id="MobiDB-lite"/>
    </source>
</evidence>
<feature type="non-terminal residue" evidence="2">
    <location>
        <position position="21"/>
    </location>
</feature>
<comment type="caution">
    <text evidence="2">The sequence shown here is derived from an EMBL/GenBank/DDBJ whole genome shotgun (WGS) entry which is preliminary data.</text>
</comment>
<accession>A0A4Y2QCP6</accession>
<evidence type="ECO:0000313" key="2">
    <source>
        <dbReference type="EMBL" id="GBN60397.1"/>
    </source>
</evidence>
<feature type="region of interest" description="Disordered" evidence="1">
    <location>
        <begin position="1"/>
        <end position="21"/>
    </location>
</feature>
<proteinExistence type="predicted"/>
<reference evidence="2 3" key="1">
    <citation type="journal article" date="2019" name="Sci. Rep.">
        <title>Orb-weaving spider Araneus ventricosus genome elucidates the spidroin gene catalogue.</title>
        <authorList>
            <person name="Kono N."/>
            <person name="Nakamura H."/>
            <person name="Ohtoshi R."/>
            <person name="Moran D.A.P."/>
            <person name="Shinohara A."/>
            <person name="Yoshida Y."/>
            <person name="Fujiwara M."/>
            <person name="Mori M."/>
            <person name="Tomita M."/>
            <person name="Arakawa K."/>
        </authorList>
    </citation>
    <scope>NUCLEOTIDE SEQUENCE [LARGE SCALE GENOMIC DNA]</scope>
</reference>
<keyword evidence="3" id="KW-1185">Reference proteome</keyword>
<protein>
    <submittedName>
        <fullName evidence="2">Uncharacterized protein</fullName>
    </submittedName>
</protein>
<name>A0A4Y2QCP6_ARAVE</name>
<dbReference type="Proteomes" id="UP000499080">
    <property type="component" value="Unassembled WGS sequence"/>
</dbReference>
<evidence type="ECO:0000313" key="3">
    <source>
        <dbReference type="Proteomes" id="UP000499080"/>
    </source>
</evidence>
<dbReference type="AlphaFoldDB" id="A0A4Y2QCP6"/>
<gene>
    <name evidence="2" type="ORF">AVEN_65553_1</name>
</gene>